<name>A0A7W5P8H7_9ACTN</name>
<organism evidence="2 3">
    <name type="scientific">Microlunatus antarcticus</name>
    <dbReference type="NCBI Taxonomy" id="53388"/>
    <lineage>
        <taxon>Bacteria</taxon>
        <taxon>Bacillati</taxon>
        <taxon>Actinomycetota</taxon>
        <taxon>Actinomycetes</taxon>
        <taxon>Propionibacteriales</taxon>
        <taxon>Propionibacteriaceae</taxon>
        <taxon>Microlunatus</taxon>
    </lineage>
</organism>
<dbReference type="Gene3D" id="3.50.50.60">
    <property type="entry name" value="FAD/NAD(P)-binding domain"/>
    <property type="match status" value="1"/>
</dbReference>
<gene>
    <name evidence="2" type="ORF">FHX39_003524</name>
</gene>
<evidence type="ECO:0000313" key="3">
    <source>
        <dbReference type="Proteomes" id="UP000565572"/>
    </source>
</evidence>
<comment type="caution">
    <text evidence="2">The sequence shown here is derived from an EMBL/GenBank/DDBJ whole genome shotgun (WGS) entry which is preliminary data.</text>
</comment>
<dbReference type="AlphaFoldDB" id="A0A7W5P8H7"/>
<dbReference type="GO" id="GO:0016491">
    <property type="term" value="F:oxidoreductase activity"/>
    <property type="evidence" value="ECO:0007669"/>
    <property type="project" value="InterPro"/>
</dbReference>
<dbReference type="EMBL" id="JACHZG010000001">
    <property type="protein sequence ID" value="MBB3328580.1"/>
    <property type="molecule type" value="Genomic_DNA"/>
</dbReference>
<sequence length="413" mass="42629">MSNDAPVIVVGAGLAGLACAQHLVRSGVEVVVLEASDGVGGRVRTDVVDGFRCDRGFQLLNPAYPALKHVVDVGALDLHAFGAGVVVAHGRTRSILADPRREPSLMVASLRAPLGTFAEKVRFAAWAALTLVPVRTQLARPDRSRTEELDAFGVTGRLRAGVVDPFLTGVLAESDGSSSARLARLLVRSFVLGSPSVPSLGMGRLPELVAASLPAGTVRLGVRVHGVTGRSVRTDDGELAARAVVVAADPATAGELTGADAPRMKALTTFWYAADEPPSARNLLHLDADHRGPLVNTAVMTNAAPSYAPAGRALVQVTVLGADGSAATERSARTQAGLVYGVGTERWELVTTHVVAAALPAQPAPLDVRQPAALDEGLFVAGDHRDTASIQGALVSGRRAADAVLAPGSTPRS</sequence>
<dbReference type="Proteomes" id="UP000565572">
    <property type="component" value="Unassembled WGS sequence"/>
</dbReference>
<protein>
    <submittedName>
        <fullName evidence="2">Phytoene dehydrogenase-like protein</fullName>
    </submittedName>
</protein>
<evidence type="ECO:0000313" key="2">
    <source>
        <dbReference type="EMBL" id="MBB3328580.1"/>
    </source>
</evidence>
<feature type="domain" description="Amine oxidase" evidence="1">
    <location>
        <begin position="14"/>
        <end position="405"/>
    </location>
</feature>
<proteinExistence type="predicted"/>
<dbReference type="SUPFAM" id="SSF51905">
    <property type="entry name" value="FAD/NAD(P)-binding domain"/>
    <property type="match status" value="1"/>
</dbReference>
<reference evidence="2 3" key="1">
    <citation type="submission" date="2020-08" db="EMBL/GenBank/DDBJ databases">
        <title>Sequencing the genomes of 1000 actinobacteria strains.</title>
        <authorList>
            <person name="Klenk H.-P."/>
        </authorList>
    </citation>
    <scope>NUCLEOTIDE SEQUENCE [LARGE SCALE GENOMIC DNA]</scope>
    <source>
        <strain evidence="2 3">DSM 11053</strain>
    </source>
</reference>
<dbReference type="InterPro" id="IPR036188">
    <property type="entry name" value="FAD/NAD-bd_sf"/>
</dbReference>
<evidence type="ECO:0000259" key="1">
    <source>
        <dbReference type="Pfam" id="PF01593"/>
    </source>
</evidence>
<dbReference type="Pfam" id="PF01593">
    <property type="entry name" value="Amino_oxidase"/>
    <property type="match status" value="1"/>
</dbReference>
<dbReference type="RefSeq" id="WP_183340528.1">
    <property type="nucleotide sequence ID" value="NZ_JACHZG010000001.1"/>
</dbReference>
<keyword evidence="3" id="KW-1185">Reference proteome</keyword>
<dbReference type="InterPro" id="IPR002937">
    <property type="entry name" value="Amino_oxidase"/>
</dbReference>
<dbReference type="PRINTS" id="PR00419">
    <property type="entry name" value="ADXRDTASE"/>
</dbReference>
<dbReference type="PANTHER" id="PTHR42841">
    <property type="entry name" value="AMINE OXIDASE"/>
    <property type="match status" value="1"/>
</dbReference>
<accession>A0A7W5P8H7</accession>